<feature type="transmembrane region" description="Helical" evidence="1">
    <location>
        <begin position="46"/>
        <end position="71"/>
    </location>
</feature>
<feature type="transmembrane region" description="Helical" evidence="1">
    <location>
        <begin position="20"/>
        <end position="40"/>
    </location>
</feature>
<dbReference type="RefSeq" id="WP_055227981.1">
    <property type="nucleotide sequence ID" value="NZ_CYYV01000009.1"/>
</dbReference>
<evidence type="ECO:0000256" key="1">
    <source>
        <dbReference type="SAM" id="Phobius"/>
    </source>
</evidence>
<reference evidence="2 3" key="1">
    <citation type="submission" date="2015-09" db="EMBL/GenBank/DDBJ databases">
        <authorList>
            <consortium name="Pathogen Informatics"/>
        </authorList>
    </citation>
    <scope>NUCLEOTIDE SEQUENCE [LARGE SCALE GENOMIC DNA]</scope>
    <source>
        <strain evidence="2 3">2789STDY5608849</strain>
    </source>
</reference>
<keyword evidence="1" id="KW-0812">Transmembrane</keyword>
<dbReference type="EMBL" id="CYYV01000009">
    <property type="protein sequence ID" value="CUO47913.1"/>
    <property type="molecule type" value="Genomic_DNA"/>
</dbReference>
<dbReference type="Proteomes" id="UP000095706">
    <property type="component" value="Unassembled WGS sequence"/>
</dbReference>
<evidence type="ECO:0008006" key="4">
    <source>
        <dbReference type="Google" id="ProtNLM"/>
    </source>
</evidence>
<accession>A0A174FCM1</accession>
<feature type="transmembrane region" description="Helical" evidence="1">
    <location>
        <begin position="175"/>
        <end position="197"/>
    </location>
</feature>
<feature type="transmembrane region" description="Helical" evidence="1">
    <location>
        <begin position="148"/>
        <end position="169"/>
    </location>
</feature>
<organism evidence="2 3">
    <name type="scientific">Fusicatenibacter saccharivorans</name>
    <dbReference type="NCBI Taxonomy" id="1150298"/>
    <lineage>
        <taxon>Bacteria</taxon>
        <taxon>Bacillati</taxon>
        <taxon>Bacillota</taxon>
        <taxon>Clostridia</taxon>
        <taxon>Lachnospirales</taxon>
        <taxon>Lachnospiraceae</taxon>
        <taxon>Fusicatenibacter</taxon>
    </lineage>
</organism>
<sequence length="277" mass="30545">MLKKCLKHEWKACWKNMALLNGAAIFMGALGGSGFLFSQISELPDLLIVLYLFAYVLIVIAASVMTQVLMIQRYYKNLFTDEGYLTNVLPVSATDHILSKMLVFGAWSILNALSVLASFAFLLLPYAIRYFTANTLLFYNKAMTFSNFLSYLWAQITCVADAAFSLIGITNHIGMALFSIVGFFASLFFGILLFYAAISIGSLVSSHKILTAVLSYIGMTTVIQIFGGISIVRVFQDSTPTAVVTTSSVSTLIITVVLCVVLFLICRYILSRRLNLS</sequence>
<name>A0A174FCM1_9FIRM</name>
<feature type="transmembrane region" description="Helical" evidence="1">
    <location>
        <begin position="209"/>
        <end position="232"/>
    </location>
</feature>
<evidence type="ECO:0000313" key="2">
    <source>
        <dbReference type="EMBL" id="CUO47913.1"/>
    </source>
</evidence>
<feature type="transmembrane region" description="Helical" evidence="1">
    <location>
        <begin position="252"/>
        <end position="270"/>
    </location>
</feature>
<dbReference type="AlphaFoldDB" id="A0A174FCM1"/>
<keyword evidence="1" id="KW-1133">Transmembrane helix</keyword>
<protein>
    <recommendedName>
        <fullName evidence="4">ABC-type transport system involved in multi-copper enzyme maturation, permease component</fullName>
    </recommendedName>
</protein>
<proteinExistence type="predicted"/>
<gene>
    <name evidence="2" type="ORF">ERS852406_02079</name>
</gene>
<keyword evidence="1" id="KW-0472">Membrane</keyword>
<feature type="transmembrane region" description="Helical" evidence="1">
    <location>
        <begin position="109"/>
        <end position="128"/>
    </location>
</feature>
<evidence type="ECO:0000313" key="3">
    <source>
        <dbReference type="Proteomes" id="UP000095706"/>
    </source>
</evidence>